<evidence type="ECO:0000313" key="2">
    <source>
        <dbReference type="Proteomes" id="UP000575480"/>
    </source>
</evidence>
<proteinExistence type="predicted"/>
<reference evidence="1 2" key="1">
    <citation type="journal article" date="2019" name="Environ. Microbiol.">
        <title>Genomics insights into ecotype formation of ammonia-oxidizing archaea in the deep ocean.</title>
        <authorList>
            <person name="Wang Y."/>
            <person name="Huang J.M."/>
            <person name="Cui G.J."/>
            <person name="Nunoura T."/>
            <person name="Takaki Y."/>
            <person name="Li W.L."/>
            <person name="Li J."/>
            <person name="Gao Z.M."/>
            <person name="Takai K."/>
            <person name="Zhang A.Q."/>
            <person name="Stepanauskas R."/>
        </authorList>
    </citation>
    <scope>NUCLEOTIDE SEQUENCE [LARGE SCALE GENOMIC DNA]</scope>
    <source>
        <strain evidence="1 2">L15a</strain>
    </source>
</reference>
<dbReference type="EMBL" id="JACATH010000012">
    <property type="protein sequence ID" value="NWJ57726.1"/>
    <property type="molecule type" value="Genomic_DNA"/>
</dbReference>
<gene>
    <name evidence="1" type="ORF">HX858_08265</name>
</gene>
<protein>
    <submittedName>
        <fullName evidence="1">Uncharacterized protein</fullName>
    </submittedName>
</protein>
<evidence type="ECO:0000313" key="1">
    <source>
        <dbReference type="EMBL" id="NWJ57726.1"/>
    </source>
</evidence>
<comment type="caution">
    <text evidence="1">The sequence shown here is derived from an EMBL/GenBank/DDBJ whole genome shotgun (WGS) entry which is preliminary data.</text>
</comment>
<organism evidence="1 2">
    <name type="scientific">Marine Group I thaumarchaeote</name>
    <dbReference type="NCBI Taxonomy" id="2511932"/>
    <lineage>
        <taxon>Archaea</taxon>
        <taxon>Nitrososphaerota</taxon>
        <taxon>Marine Group I</taxon>
    </lineage>
</organism>
<accession>A0A7K4MWP7</accession>
<sequence length="52" mass="6304">MTADLLTLKPEHEEILTSLFHKCLDEGMPKDKAFKEMYRLFFEDEKNWLNEK</sequence>
<dbReference type="AlphaFoldDB" id="A0A7K4MWP7"/>
<dbReference type="Proteomes" id="UP000575480">
    <property type="component" value="Unassembled WGS sequence"/>
</dbReference>
<name>A0A7K4MWP7_9ARCH</name>